<name>K6VNH4_9ACTN</name>
<keyword evidence="6 9" id="KW-0238">DNA-binding</keyword>
<evidence type="ECO:0000256" key="4">
    <source>
        <dbReference type="ARBA" id="ARBA00023012"/>
    </source>
</evidence>
<dbReference type="Pfam" id="PF13384">
    <property type="entry name" value="HTH_23"/>
    <property type="match status" value="1"/>
</dbReference>
<dbReference type="InterPro" id="IPR001789">
    <property type="entry name" value="Sig_transdc_resp-reg_receiver"/>
</dbReference>
<evidence type="ECO:0000313" key="12">
    <source>
        <dbReference type="EMBL" id="GAB88450.1"/>
    </source>
</evidence>
<gene>
    <name evidence="12" type="ORF">GORHZ_023_00080</name>
</gene>
<dbReference type="PANTHER" id="PTHR45526">
    <property type="entry name" value="TRANSCRIPTIONAL REGULATORY PROTEIN DPIA"/>
    <property type="match status" value="1"/>
</dbReference>
<dbReference type="eggNOG" id="COG4565">
    <property type="taxonomic scope" value="Bacteria"/>
</dbReference>
<dbReference type="InterPro" id="IPR024187">
    <property type="entry name" value="Sig_transdc_resp-reg_cit/mal"/>
</dbReference>
<dbReference type="Gene3D" id="1.10.10.10">
    <property type="entry name" value="Winged helix-like DNA-binding domain superfamily/Winged helix DNA-binding domain"/>
    <property type="match status" value="1"/>
</dbReference>
<dbReference type="PROSITE" id="PS50110">
    <property type="entry name" value="RESPONSE_REGULATORY"/>
    <property type="match status" value="1"/>
</dbReference>
<dbReference type="GO" id="GO:0000156">
    <property type="term" value="F:phosphorelay response regulator activity"/>
    <property type="evidence" value="ECO:0007669"/>
    <property type="project" value="TreeGrafter"/>
</dbReference>
<evidence type="ECO:0000256" key="3">
    <source>
        <dbReference type="ARBA" id="ARBA00022553"/>
    </source>
</evidence>
<comment type="caution">
    <text evidence="12">The sequence shown here is derived from an EMBL/GenBank/DDBJ whole genome shotgun (WGS) entry which is preliminary data.</text>
</comment>
<accession>K6VNH4</accession>
<keyword evidence="5 9" id="KW-0805">Transcription regulation</keyword>
<dbReference type="Pfam" id="PF00072">
    <property type="entry name" value="Response_reg"/>
    <property type="match status" value="1"/>
</dbReference>
<evidence type="ECO:0000256" key="7">
    <source>
        <dbReference type="ARBA" id="ARBA00023159"/>
    </source>
</evidence>
<keyword evidence="3 10" id="KW-0597">Phosphoprotein</keyword>
<reference evidence="12 13" key="1">
    <citation type="submission" date="2012-08" db="EMBL/GenBank/DDBJ databases">
        <title>Whole genome shotgun sequence of Gordonia rhizosphera NBRC 16068.</title>
        <authorList>
            <person name="Takarada H."/>
            <person name="Isaki S."/>
            <person name="Hosoyama A."/>
            <person name="Tsuchikane K."/>
            <person name="Katsumata H."/>
            <person name="Baba S."/>
            <person name="Ohji S."/>
            <person name="Yamazaki S."/>
            <person name="Fujita N."/>
        </authorList>
    </citation>
    <scope>NUCLEOTIDE SEQUENCE [LARGE SCALE GENOMIC DNA]</scope>
    <source>
        <strain evidence="12 13">NBRC 16068</strain>
    </source>
</reference>
<dbReference type="SMART" id="SM00448">
    <property type="entry name" value="REC"/>
    <property type="match status" value="1"/>
</dbReference>
<dbReference type="Gene3D" id="3.40.50.2300">
    <property type="match status" value="1"/>
</dbReference>
<evidence type="ECO:0000256" key="6">
    <source>
        <dbReference type="ARBA" id="ARBA00023125"/>
    </source>
</evidence>
<evidence type="ECO:0000256" key="8">
    <source>
        <dbReference type="ARBA" id="ARBA00023163"/>
    </source>
</evidence>
<dbReference type="SUPFAM" id="SSF52172">
    <property type="entry name" value="CheY-like"/>
    <property type="match status" value="1"/>
</dbReference>
<dbReference type="GO" id="GO:0005737">
    <property type="term" value="C:cytoplasm"/>
    <property type="evidence" value="ECO:0007669"/>
    <property type="project" value="UniProtKB-SubCell"/>
</dbReference>
<dbReference type="OrthoDB" id="7187989at2"/>
<sequence length="231" mass="25084">MIRVLIVEDDPVIATANREYLSRVGGFDVVAVVGTAREALRVASSSAAAGTPIELVLLDLGLPDAHGVDLASALSGVRPGPDIIAITARRDLPTVRRAMSHGVLLYLLKPFTYAAFAEKIRQYRGYREALGGQTDAVSQRDVDRALAELRTSDARRTAKKGAAPETEDAVARAVRDSTGGLTASEVATTLGISRVTAWRYLERMAEDGTVERMTEYGNTGRPQVRYRWRSR</sequence>
<dbReference type="InterPro" id="IPR051271">
    <property type="entry name" value="2C-system_Tx_regulators"/>
</dbReference>
<evidence type="ECO:0000313" key="13">
    <source>
        <dbReference type="Proteomes" id="UP000008363"/>
    </source>
</evidence>
<keyword evidence="13" id="KW-1185">Reference proteome</keyword>
<evidence type="ECO:0000259" key="11">
    <source>
        <dbReference type="PROSITE" id="PS50110"/>
    </source>
</evidence>
<keyword evidence="4 9" id="KW-0902">Two-component regulatory system</keyword>
<keyword evidence="2 9" id="KW-0963">Cytoplasm</keyword>
<organism evidence="12 13">
    <name type="scientific">Gordonia rhizosphera NBRC 16068</name>
    <dbReference type="NCBI Taxonomy" id="1108045"/>
    <lineage>
        <taxon>Bacteria</taxon>
        <taxon>Bacillati</taxon>
        <taxon>Actinomycetota</taxon>
        <taxon>Actinomycetes</taxon>
        <taxon>Mycobacteriales</taxon>
        <taxon>Gordoniaceae</taxon>
        <taxon>Gordonia</taxon>
    </lineage>
</organism>
<protein>
    <recommendedName>
        <fullName evidence="9">Transcriptional regulatory protein</fullName>
    </recommendedName>
</protein>
<evidence type="ECO:0000256" key="10">
    <source>
        <dbReference type="PROSITE-ProRule" id="PRU00169"/>
    </source>
</evidence>
<dbReference type="EMBL" id="BAHC01000023">
    <property type="protein sequence ID" value="GAB88450.1"/>
    <property type="molecule type" value="Genomic_DNA"/>
</dbReference>
<evidence type="ECO:0000256" key="9">
    <source>
        <dbReference type="PIRNR" id="PIRNR006171"/>
    </source>
</evidence>
<evidence type="ECO:0000256" key="5">
    <source>
        <dbReference type="ARBA" id="ARBA00023015"/>
    </source>
</evidence>
<dbReference type="PIRSF" id="PIRSF006171">
    <property type="entry name" value="RR_citrat_malat"/>
    <property type="match status" value="1"/>
</dbReference>
<dbReference type="AlphaFoldDB" id="K6VNH4"/>
<dbReference type="GO" id="GO:0003700">
    <property type="term" value="F:DNA-binding transcription factor activity"/>
    <property type="evidence" value="ECO:0007669"/>
    <property type="project" value="InterPro"/>
</dbReference>
<dbReference type="InterPro" id="IPR036388">
    <property type="entry name" value="WH-like_DNA-bd_sf"/>
</dbReference>
<dbReference type="RefSeq" id="WP_006329864.1">
    <property type="nucleotide sequence ID" value="NZ_BAHC01000023.1"/>
</dbReference>
<dbReference type="GO" id="GO:0003677">
    <property type="term" value="F:DNA binding"/>
    <property type="evidence" value="ECO:0007669"/>
    <property type="project" value="UniProtKB-KW"/>
</dbReference>
<feature type="domain" description="Response regulatory" evidence="11">
    <location>
        <begin position="3"/>
        <end position="124"/>
    </location>
</feature>
<evidence type="ECO:0000256" key="2">
    <source>
        <dbReference type="ARBA" id="ARBA00022490"/>
    </source>
</evidence>
<keyword evidence="8 9" id="KW-0804">Transcription</keyword>
<comment type="subcellular location">
    <subcellularLocation>
        <location evidence="1 9">Cytoplasm</location>
    </subcellularLocation>
</comment>
<proteinExistence type="predicted"/>
<dbReference type="STRING" id="1108045.GORHZ_023_00080"/>
<evidence type="ECO:0000256" key="1">
    <source>
        <dbReference type="ARBA" id="ARBA00004496"/>
    </source>
</evidence>
<keyword evidence="7 9" id="KW-0010">Activator</keyword>
<dbReference type="Proteomes" id="UP000008363">
    <property type="component" value="Unassembled WGS sequence"/>
</dbReference>
<dbReference type="InterPro" id="IPR011006">
    <property type="entry name" value="CheY-like_superfamily"/>
</dbReference>
<dbReference type="SUPFAM" id="SSF46785">
    <property type="entry name" value="Winged helix' DNA-binding domain"/>
    <property type="match status" value="1"/>
</dbReference>
<dbReference type="InterPro" id="IPR036390">
    <property type="entry name" value="WH_DNA-bd_sf"/>
</dbReference>
<feature type="modified residue" description="4-aspartylphosphate" evidence="10">
    <location>
        <position position="59"/>
    </location>
</feature>
<dbReference type="PANTHER" id="PTHR45526:SF1">
    <property type="entry name" value="TRANSCRIPTIONAL REGULATORY PROTEIN DCUR-RELATED"/>
    <property type="match status" value="1"/>
</dbReference>